<evidence type="ECO:0000256" key="2">
    <source>
        <dbReference type="ARBA" id="ARBA00022741"/>
    </source>
</evidence>
<dbReference type="PIRSF" id="PIRSF006806">
    <property type="entry name" value="FTHF_cligase"/>
    <property type="match status" value="1"/>
</dbReference>
<dbReference type="InterPro" id="IPR002698">
    <property type="entry name" value="FTHF_cligase"/>
</dbReference>
<evidence type="ECO:0000256" key="1">
    <source>
        <dbReference type="ARBA" id="ARBA00010638"/>
    </source>
</evidence>
<dbReference type="GO" id="GO:0030272">
    <property type="term" value="F:5-formyltetrahydrofolate cyclo-ligase activity"/>
    <property type="evidence" value="ECO:0007669"/>
    <property type="project" value="UniProtKB-EC"/>
</dbReference>
<dbReference type="InterPro" id="IPR037171">
    <property type="entry name" value="NagB/RpiA_transferase-like"/>
</dbReference>
<dbReference type="PANTHER" id="PTHR23407">
    <property type="entry name" value="ATPASE INHIBITOR/5-FORMYLTETRAHYDROFOLATE CYCLO-LIGASE"/>
    <property type="match status" value="1"/>
</dbReference>
<dbReference type="AlphaFoldDB" id="A0A0S2SL35"/>
<evidence type="ECO:0000313" key="7">
    <source>
        <dbReference type="Proteomes" id="UP000058114"/>
    </source>
</evidence>
<comment type="cofactor">
    <cofactor evidence="5">
        <name>Mg(2+)</name>
        <dbReference type="ChEBI" id="CHEBI:18420"/>
    </cofactor>
</comment>
<reference evidence="7" key="1">
    <citation type="submission" date="2015-10" db="EMBL/GenBank/DDBJ databases">
        <title>Complete Genome Sequence of Aeromonas schubertii strain WL1483.</title>
        <authorList>
            <person name="Liu L."/>
        </authorList>
    </citation>
    <scope>NUCLEOTIDE SEQUENCE [LARGE SCALE GENOMIC DNA]</scope>
    <source>
        <strain evidence="7">WL1483</strain>
    </source>
</reference>
<dbReference type="PATRIC" id="fig|652.5.peg.1334"/>
<comment type="catalytic activity">
    <reaction evidence="5">
        <text>(6S)-5-formyl-5,6,7,8-tetrahydrofolate + ATP = (6R)-5,10-methenyltetrahydrofolate + ADP + phosphate</text>
        <dbReference type="Rhea" id="RHEA:10488"/>
        <dbReference type="ChEBI" id="CHEBI:30616"/>
        <dbReference type="ChEBI" id="CHEBI:43474"/>
        <dbReference type="ChEBI" id="CHEBI:57455"/>
        <dbReference type="ChEBI" id="CHEBI:57457"/>
        <dbReference type="ChEBI" id="CHEBI:456216"/>
        <dbReference type="EC" id="6.3.3.2"/>
    </reaction>
</comment>
<gene>
    <name evidence="6" type="primary">ygfA</name>
    <name evidence="6" type="ORF">WL1483_2907</name>
</gene>
<dbReference type="GO" id="GO:0035999">
    <property type="term" value="P:tetrahydrofolate interconversion"/>
    <property type="evidence" value="ECO:0007669"/>
    <property type="project" value="TreeGrafter"/>
</dbReference>
<keyword evidence="6" id="KW-0436">Ligase</keyword>
<sequence length="196" mass="22880">MSERHTLRQQIRERRRALSAEQQHLAAQALLERIKSHPDVARARRIAFYLANDGEINPLPTIHWLWAQKKEIYLPVVHPFTPGHLLFLHYTPTSPMVRNKFNIEEPELDMERVLPYSGLDLMFTPMVAFDADGNRLGMGGGYYDRTLACWQQHRLGPKPIGVVHDCQLVEQIPREEWDVPLPELLTPSHHWHFEKT</sequence>
<dbReference type="EMBL" id="CP013067">
    <property type="protein sequence ID" value="ALP42326.1"/>
    <property type="molecule type" value="Genomic_DNA"/>
</dbReference>
<dbReference type="PANTHER" id="PTHR23407:SF1">
    <property type="entry name" value="5-FORMYLTETRAHYDROFOLATE CYCLO-LIGASE"/>
    <property type="match status" value="1"/>
</dbReference>
<dbReference type="GO" id="GO:0009396">
    <property type="term" value="P:folic acid-containing compound biosynthetic process"/>
    <property type="evidence" value="ECO:0007669"/>
    <property type="project" value="TreeGrafter"/>
</dbReference>
<name>A0A0S2SL35_9GAMM</name>
<proteinExistence type="inferred from homology"/>
<dbReference type="KEGG" id="asr:WL1483_2907"/>
<dbReference type="EC" id="6.3.3.2" evidence="5"/>
<evidence type="ECO:0000256" key="3">
    <source>
        <dbReference type="ARBA" id="ARBA00022840"/>
    </source>
</evidence>
<dbReference type="GO" id="GO:0005524">
    <property type="term" value="F:ATP binding"/>
    <property type="evidence" value="ECO:0007669"/>
    <property type="project" value="UniProtKB-KW"/>
</dbReference>
<dbReference type="InterPro" id="IPR024185">
    <property type="entry name" value="FTHF_cligase-like_sf"/>
</dbReference>
<evidence type="ECO:0000313" key="6">
    <source>
        <dbReference type="EMBL" id="ALP42326.1"/>
    </source>
</evidence>
<protein>
    <recommendedName>
        <fullName evidence="5">5-formyltetrahydrofolate cyclo-ligase</fullName>
        <ecNumber evidence="5">6.3.3.2</ecNumber>
    </recommendedName>
</protein>
<feature type="binding site" evidence="4">
    <location>
        <position position="55"/>
    </location>
    <ligand>
        <name>substrate</name>
    </ligand>
</feature>
<dbReference type="GO" id="GO:0046872">
    <property type="term" value="F:metal ion binding"/>
    <property type="evidence" value="ECO:0007669"/>
    <property type="project" value="UniProtKB-KW"/>
</dbReference>
<feature type="binding site" evidence="4">
    <location>
        <position position="50"/>
    </location>
    <ligand>
        <name>substrate</name>
    </ligand>
</feature>
<feature type="binding site" evidence="4">
    <location>
        <begin position="135"/>
        <end position="143"/>
    </location>
    <ligand>
        <name>ATP</name>
        <dbReference type="ChEBI" id="CHEBI:30616"/>
    </ligand>
</feature>
<feature type="binding site" evidence="4">
    <location>
        <begin position="4"/>
        <end position="8"/>
    </location>
    <ligand>
        <name>ATP</name>
        <dbReference type="ChEBI" id="CHEBI:30616"/>
    </ligand>
</feature>
<dbReference type="Proteomes" id="UP000058114">
    <property type="component" value="Chromosome"/>
</dbReference>
<organism evidence="6 7">
    <name type="scientific">Aeromonas schubertii</name>
    <dbReference type="NCBI Taxonomy" id="652"/>
    <lineage>
        <taxon>Bacteria</taxon>
        <taxon>Pseudomonadati</taxon>
        <taxon>Pseudomonadota</taxon>
        <taxon>Gammaproteobacteria</taxon>
        <taxon>Aeromonadales</taxon>
        <taxon>Aeromonadaceae</taxon>
        <taxon>Aeromonas</taxon>
    </lineage>
</organism>
<evidence type="ECO:0000256" key="5">
    <source>
        <dbReference type="RuleBase" id="RU361279"/>
    </source>
</evidence>
<dbReference type="SUPFAM" id="SSF100950">
    <property type="entry name" value="NagB/RpiA/CoA transferase-like"/>
    <property type="match status" value="1"/>
</dbReference>
<comment type="similarity">
    <text evidence="1 5">Belongs to the 5-formyltetrahydrofolate cyclo-ligase family.</text>
</comment>
<dbReference type="RefSeq" id="WP_060584890.1">
    <property type="nucleotide sequence ID" value="NZ_CP013067.1"/>
</dbReference>
<keyword evidence="5" id="KW-0460">Magnesium</keyword>
<keyword evidence="3 4" id="KW-0067">ATP-binding</keyword>
<dbReference type="Pfam" id="PF01812">
    <property type="entry name" value="5-FTHF_cyc-lig"/>
    <property type="match status" value="1"/>
</dbReference>
<dbReference type="Gene3D" id="3.40.50.10420">
    <property type="entry name" value="NagB/RpiA/CoA transferase-like"/>
    <property type="match status" value="1"/>
</dbReference>
<evidence type="ECO:0000256" key="4">
    <source>
        <dbReference type="PIRSR" id="PIRSR006806-1"/>
    </source>
</evidence>
<keyword evidence="5" id="KW-0479">Metal-binding</keyword>
<dbReference type="NCBIfam" id="TIGR02727">
    <property type="entry name" value="MTHFS_bact"/>
    <property type="match status" value="1"/>
</dbReference>
<reference evidence="6 7" key="2">
    <citation type="journal article" date="2016" name="Genome Announc.">
        <title>Complete Genome Sequence of the Highly Virulent Aeromonas schubertii Strain WL1483, Isolated from Diseased Snakehead Fish (Channa argus) in China.</title>
        <authorList>
            <person name="Liu L."/>
            <person name="Li N."/>
            <person name="Zhang D."/>
            <person name="Fu X."/>
            <person name="Shi C."/>
            <person name="Lin Q."/>
            <person name="Hao G."/>
        </authorList>
    </citation>
    <scope>NUCLEOTIDE SEQUENCE [LARGE SCALE GENOMIC DNA]</scope>
    <source>
        <strain evidence="6 7">WL1483</strain>
    </source>
</reference>
<accession>A0A0S2SL35</accession>
<keyword evidence="2 4" id="KW-0547">Nucleotide-binding</keyword>